<evidence type="ECO:0000313" key="4">
    <source>
        <dbReference type="Proteomes" id="UP000737391"/>
    </source>
</evidence>
<protein>
    <recommendedName>
        <fullName evidence="2">DUF7730 domain-containing protein</fullName>
    </recommendedName>
</protein>
<evidence type="ECO:0000259" key="2">
    <source>
        <dbReference type="Pfam" id="PF24864"/>
    </source>
</evidence>
<accession>A0A9P5E3Y4</accession>
<dbReference type="InterPro" id="IPR056632">
    <property type="entry name" value="DUF7730"/>
</dbReference>
<dbReference type="AlphaFoldDB" id="A0A9P5E3Y4"/>
<gene>
    <name evidence="3" type="ORF">FAGAP_10620</name>
</gene>
<evidence type="ECO:0000256" key="1">
    <source>
        <dbReference type="SAM" id="MobiDB-lite"/>
    </source>
</evidence>
<reference evidence="3" key="1">
    <citation type="submission" date="2020-01" db="EMBL/GenBank/DDBJ databases">
        <title>Identification and distribution of gene clusters putatively required for synthesis of sphingolipid metabolism inhibitors in phylogenetically diverse species of the filamentous fungus Fusarium.</title>
        <authorList>
            <person name="Kim H.-S."/>
            <person name="Busman M."/>
            <person name="Brown D.W."/>
            <person name="Divon H."/>
            <person name="Uhlig S."/>
            <person name="Proctor R.H."/>
        </authorList>
    </citation>
    <scope>NUCLEOTIDE SEQUENCE</scope>
    <source>
        <strain evidence="3">NRRL 31653</strain>
    </source>
</reference>
<dbReference type="Pfam" id="PF24864">
    <property type="entry name" value="DUF7730"/>
    <property type="match status" value="1"/>
</dbReference>
<name>A0A9P5E3Y4_9HYPO</name>
<comment type="caution">
    <text evidence="3">The sequence shown here is derived from an EMBL/GenBank/DDBJ whole genome shotgun (WGS) entry which is preliminary data.</text>
</comment>
<dbReference type="PANTHER" id="PTHR38790">
    <property type="entry name" value="2EXR DOMAIN-CONTAINING PROTEIN-RELATED"/>
    <property type="match status" value="1"/>
</dbReference>
<feature type="region of interest" description="Disordered" evidence="1">
    <location>
        <begin position="246"/>
        <end position="274"/>
    </location>
</feature>
<feature type="domain" description="DUF7730" evidence="2">
    <location>
        <begin position="10"/>
        <end position="154"/>
    </location>
</feature>
<proteinExistence type="predicted"/>
<organism evidence="3 4">
    <name type="scientific">Fusarium agapanthi</name>
    <dbReference type="NCBI Taxonomy" id="1803897"/>
    <lineage>
        <taxon>Eukaryota</taxon>
        <taxon>Fungi</taxon>
        <taxon>Dikarya</taxon>
        <taxon>Ascomycota</taxon>
        <taxon>Pezizomycotina</taxon>
        <taxon>Sordariomycetes</taxon>
        <taxon>Hypocreomycetidae</taxon>
        <taxon>Hypocreales</taxon>
        <taxon>Nectriaceae</taxon>
        <taxon>Fusarium</taxon>
        <taxon>Fusarium fujikuroi species complex</taxon>
    </lineage>
</organism>
<keyword evidence="4" id="KW-1185">Reference proteome</keyword>
<feature type="compositionally biased region" description="Acidic residues" evidence="1">
    <location>
        <begin position="246"/>
        <end position="262"/>
    </location>
</feature>
<dbReference type="EMBL" id="LUFC02000923">
    <property type="protein sequence ID" value="KAF4493265.1"/>
    <property type="molecule type" value="Genomic_DNA"/>
</dbReference>
<sequence length="274" mass="32430">MGPEFEKGNSQEDSSFFTKLPPELRRQIFIYLFGESIVHIKFHQSKDQFKRKGRPKPSKVPGWCHCVCRKGREALVHRHSEKDHKWCYLSANVMFTCKWAFQSGLHVLYGTNHFMFDDLQDYTMFSSWVTTKQKYIKLLKLYLRHNYYDSYYVDFYHLTALMPQTSLKENLEVRIDIHHLISNDNDAYSAFDKILDGVKGFLYALDHSSVSMLELCLPGILEPFVEREKEREWHAWQKTFCHFEHEPEDNSEAEGPESDDENYGLVVFPTRGDF</sequence>
<evidence type="ECO:0000313" key="3">
    <source>
        <dbReference type="EMBL" id="KAF4493265.1"/>
    </source>
</evidence>
<dbReference type="OrthoDB" id="4757095at2759"/>
<dbReference type="Proteomes" id="UP000737391">
    <property type="component" value="Unassembled WGS sequence"/>
</dbReference>